<dbReference type="EMBL" id="JBHUCX010000073">
    <property type="protein sequence ID" value="MFD1676589.1"/>
    <property type="molecule type" value="Genomic_DNA"/>
</dbReference>
<feature type="transmembrane region" description="Helical" evidence="9">
    <location>
        <begin position="6"/>
        <end position="29"/>
    </location>
</feature>
<proteinExistence type="inferred from homology"/>
<evidence type="ECO:0000256" key="3">
    <source>
        <dbReference type="ARBA" id="ARBA00022448"/>
    </source>
</evidence>
<accession>A0ABW4JJV9</accession>
<keyword evidence="7 8" id="KW-0472">Membrane</keyword>
<name>A0ABW4JJV9_9BACL</name>
<feature type="transmembrane region" description="Helical" evidence="9">
    <location>
        <begin position="72"/>
        <end position="98"/>
    </location>
</feature>
<keyword evidence="5 9" id="KW-0812">Transmembrane</keyword>
<gene>
    <name evidence="10" type="ORF">ACFSB2_18000</name>
</gene>
<evidence type="ECO:0000313" key="10">
    <source>
        <dbReference type="EMBL" id="MFD1676589.1"/>
    </source>
</evidence>
<dbReference type="Pfam" id="PF02632">
    <property type="entry name" value="BioY"/>
    <property type="match status" value="1"/>
</dbReference>
<keyword evidence="3 8" id="KW-0813">Transport</keyword>
<keyword evidence="11" id="KW-1185">Reference proteome</keyword>
<feature type="transmembrane region" description="Helical" evidence="9">
    <location>
        <begin position="36"/>
        <end position="60"/>
    </location>
</feature>
<feature type="transmembrane region" description="Helical" evidence="9">
    <location>
        <begin position="110"/>
        <end position="133"/>
    </location>
</feature>
<protein>
    <recommendedName>
        <fullName evidence="8">Biotin transporter</fullName>
    </recommendedName>
</protein>
<evidence type="ECO:0000256" key="5">
    <source>
        <dbReference type="ARBA" id="ARBA00022692"/>
    </source>
</evidence>
<dbReference type="Proteomes" id="UP001597079">
    <property type="component" value="Unassembled WGS sequence"/>
</dbReference>
<dbReference type="InterPro" id="IPR003784">
    <property type="entry name" value="BioY"/>
</dbReference>
<evidence type="ECO:0000256" key="6">
    <source>
        <dbReference type="ARBA" id="ARBA00022989"/>
    </source>
</evidence>
<dbReference type="PANTHER" id="PTHR34295:SF4">
    <property type="entry name" value="BIOTIN TRANSPORTER BIOY-RELATED"/>
    <property type="match status" value="1"/>
</dbReference>
<comment type="caution">
    <text evidence="10">The sequence shown here is derived from an EMBL/GenBank/DDBJ whole genome shotgun (WGS) entry which is preliminary data.</text>
</comment>
<dbReference type="PANTHER" id="PTHR34295">
    <property type="entry name" value="BIOTIN TRANSPORTER BIOY"/>
    <property type="match status" value="1"/>
</dbReference>
<dbReference type="RefSeq" id="WP_377944494.1">
    <property type="nucleotide sequence ID" value="NZ_JBHUCX010000073.1"/>
</dbReference>
<evidence type="ECO:0000256" key="8">
    <source>
        <dbReference type="PIRNR" id="PIRNR016661"/>
    </source>
</evidence>
<evidence type="ECO:0000313" key="11">
    <source>
        <dbReference type="Proteomes" id="UP001597079"/>
    </source>
</evidence>
<evidence type="ECO:0000256" key="9">
    <source>
        <dbReference type="SAM" id="Phobius"/>
    </source>
</evidence>
<dbReference type="PIRSF" id="PIRSF016661">
    <property type="entry name" value="BioY"/>
    <property type="match status" value="1"/>
</dbReference>
<keyword evidence="6 9" id="KW-1133">Transmembrane helix</keyword>
<dbReference type="Gene3D" id="1.10.1760.20">
    <property type="match status" value="1"/>
</dbReference>
<organism evidence="10 11">
    <name type="scientific">Alicyclobacillus fodiniaquatilis</name>
    <dbReference type="NCBI Taxonomy" id="1661150"/>
    <lineage>
        <taxon>Bacteria</taxon>
        <taxon>Bacillati</taxon>
        <taxon>Bacillota</taxon>
        <taxon>Bacilli</taxon>
        <taxon>Bacillales</taxon>
        <taxon>Alicyclobacillaceae</taxon>
        <taxon>Alicyclobacillus</taxon>
    </lineage>
</organism>
<evidence type="ECO:0000256" key="4">
    <source>
        <dbReference type="ARBA" id="ARBA00022475"/>
    </source>
</evidence>
<evidence type="ECO:0000256" key="7">
    <source>
        <dbReference type="ARBA" id="ARBA00023136"/>
    </source>
</evidence>
<evidence type="ECO:0000256" key="2">
    <source>
        <dbReference type="ARBA" id="ARBA00010692"/>
    </source>
</evidence>
<reference evidence="11" key="1">
    <citation type="journal article" date="2019" name="Int. J. Syst. Evol. Microbiol.">
        <title>The Global Catalogue of Microorganisms (GCM) 10K type strain sequencing project: providing services to taxonomists for standard genome sequencing and annotation.</title>
        <authorList>
            <consortium name="The Broad Institute Genomics Platform"/>
            <consortium name="The Broad Institute Genome Sequencing Center for Infectious Disease"/>
            <person name="Wu L."/>
            <person name="Ma J."/>
        </authorList>
    </citation>
    <scope>NUCLEOTIDE SEQUENCE [LARGE SCALE GENOMIC DNA]</scope>
    <source>
        <strain evidence="11">CGMCC 1.12286</strain>
    </source>
</reference>
<sequence>MRLRGFVFSALFAALFAVLSLVNIPVGVVPITLENLVVMLTGGLLGAWYGGFTYLLVIGLDVIGLPLIDGRAGLGVLIGPTAGYIWAYPLCAWLMGMATRRIRSGARGEFLLLCLAAFVLGDLPVYIPGVLWLRHVVGNESLGRALLQGCAPFILGDAAKAVIAGGILQRVRKYYSQARIIHGQQYVSAEDTPAKAKSSKGM</sequence>
<comment type="similarity">
    <text evidence="2 8">Belongs to the BioY family.</text>
</comment>
<feature type="transmembrane region" description="Helical" evidence="9">
    <location>
        <begin position="145"/>
        <end position="168"/>
    </location>
</feature>
<comment type="subcellular location">
    <subcellularLocation>
        <location evidence="1 8">Cell membrane</location>
        <topology evidence="1 8">Multi-pass membrane protein</topology>
    </subcellularLocation>
</comment>
<evidence type="ECO:0000256" key="1">
    <source>
        <dbReference type="ARBA" id="ARBA00004651"/>
    </source>
</evidence>
<keyword evidence="4 8" id="KW-1003">Cell membrane</keyword>